<organism evidence="1 2">
    <name type="scientific">Methylobacterium aquaticum</name>
    <dbReference type="NCBI Taxonomy" id="270351"/>
    <lineage>
        <taxon>Bacteria</taxon>
        <taxon>Pseudomonadati</taxon>
        <taxon>Pseudomonadota</taxon>
        <taxon>Alphaproteobacteria</taxon>
        <taxon>Hyphomicrobiales</taxon>
        <taxon>Methylobacteriaceae</taxon>
        <taxon>Methylobacterium</taxon>
    </lineage>
</organism>
<gene>
    <name evidence="1" type="ORF">Maq22A_c02525</name>
</gene>
<dbReference type="OrthoDB" id="9813753at2"/>
<name>A0A0C6EVA7_9HYPH</name>
<dbReference type="Pfam" id="PF10045">
    <property type="entry name" value="DUF2280"/>
    <property type="match status" value="1"/>
</dbReference>
<dbReference type="KEGG" id="maqu:Maq22A_c02525"/>
<dbReference type="RefSeq" id="WP_060845570.1">
    <property type="nucleotide sequence ID" value="NZ_AP014704.1"/>
</dbReference>
<evidence type="ECO:0000313" key="1">
    <source>
        <dbReference type="EMBL" id="BAQ43981.1"/>
    </source>
</evidence>
<dbReference type="AlphaFoldDB" id="A0A0C6EVA7"/>
<dbReference type="PATRIC" id="fig|270351.10.peg.505"/>
<dbReference type="InterPro" id="IPR018738">
    <property type="entry name" value="DUF2280"/>
</dbReference>
<reference evidence="2" key="2">
    <citation type="submission" date="2015-01" db="EMBL/GenBank/DDBJ databases">
        <title>Complete genome sequence of Methylobacterium aquaticum strain 22A.</title>
        <authorList>
            <person name="Tani A."/>
            <person name="Ogura Y."/>
            <person name="Hayashi T."/>
        </authorList>
    </citation>
    <scope>NUCLEOTIDE SEQUENCE [LARGE SCALE GENOMIC DNA]</scope>
    <source>
        <strain evidence="2">MA-22A</strain>
    </source>
</reference>
<dbReference type="Proteomes" id="UP000061432">
    <property type="component" value="Chromosome"/>
</dbReference>
<sequence length="145" mass="15824">MAGNTLSDEVKTFIVQQLACFDPPSVVVKAVKAEFGEVVTPQQVEAYDPTKRAGRALSEYLRALFEATRTAFLDDTAGIGISHRVTRLRTLQRLADRAEAQGNIALAANLVVQAAKEVGDVYTNRQRIDASHTVRSHEDALGDLE</sequence>
<proteinExistence type="predicted"/>
<dbReference type="STRING" id="270351.Maq22A_c02525"/>
<accession>A0A0C6EVA7</accession>
<reference evidence="1 2" key="1">
    <citation type="journal article" date="2015" name="Genome Announc.">
        <title>Complete Genome Sequence of Methylobacterium aquaticum Strain 22A, Isolated from Racomitrium japonicum Moss.</title>
        <authorList>
            <person name="Tani A."/>
            <person name="Ogura Y."/>
            <person name="Hayashi T."/>
            <person name="Kimbara K."/>
        </authorList>
    </citation>
    <scope>NUCLEOTIDE SEQUENCE [LARGE SCALE GENOMIC DNA]</scope>
    <source>
        <strain evidence="1 2">MA-22A</strain>
    </source>
</reference>
<evidence type="ECO:0000313" key="2">
    <source>
        <dbReference type="Proteomes" id="UP000061432"/>
    </source>
</evidence>
<dbReference type="EMBL" id="AP014704">
    <property type="protein sequence ID" value="BAQ43981.1"/>
    <property type="molecule type" value="Genomic_DNA"/>
</dbReference>
<protein>
    <submittedName>
        <fullName evidence="1">Uncharacterized conserved protein</fullName>
    </submittedName>
</protein>